<comment type="similarity">
    <text evidence="2">Belongs to the HAD-like hydrolase superfamily. CbbY/CbbZ/Gph/YieH family.</text>
</comment>
<dbReference type="Gene3D" id="1.10.150.240">
    <property type="entry name" value="Putative phosphatase, domain 2"/>
    <property type="match status" value="1"/>
</dbReference>
<dbReference type="CDD" id="cd07526">
    <property type="entry name" value="HAD_BPGM_like"/>
    <property type="match status" value="1"/>
</dbReference>
<dbReference type="SFLD" id="SFLDS00003">
    <property type="entry name" value="Haloacid_Dehalogenase"/>
    <property type="match status" value="1"/>
</dbReference>
<proteinExistence type="inferred from homology"/>
<organism evidence="5 6">
    <name type="scientific">Streptomyces gottesmaniae</name>
    <dbReference type="NCBI Taxonomy" id="3075518"/>
    <lineage>
        <taxon>Bacteria</taxon>
        <taxon>Bacillati</taxon>
        <taxon>Actinomycetota</taxon>
        <taxon>Actinomycetes</taxon>
        <taxon>Kitasatosporales</taxon>
        <taxon>Streptomycetaceae</taxon>
        <taxon>Streptomyces</taxon>
    </lineage>
</organism>
<dbReference type="InterPro" id="IPR023214">
    <property type="entry name" value="HAD_sf"/>
</dbReference>
<comment type="caution">
    <text evidence="5">The sequence shown here is derived from an EMBL/GenBank/DDBJ whole genome shotgun (WGS) entry which is preliminary data.</text>
</comment>
<keyword evidence="5" id="KW-0378">Hydrolase</keyword>
<gene>
    <name evidence="5" type="ORF">RM704_35055</name>
</gene>
<dbReference type="InterPro" id="IPR006439">
    <property type="entry name" value="HAD-SF_hydro_IA"/>
</dbReference>
<evidence type="ECO:0000256" key="1">
    <source>
        <dbReference type="ARBA" id="ARBA00001946"/>
    </source>
</evidence>
<dbReference type="SFLD" id="SFLDG01129">
    <property type="entry name" value="C1.5:_HAD__Beta-PGM__Phosphata"/>
    <property type="match status" value="1"/>
</dbReference>
<dbReference type="EMBL" id="JAVRFJ010000040">
    <property type="protein sequence ID" value="MDT0572625.1"/>
    <property type="molecule type" value="Genomic_DNA"/>
</dbReference>
<reference evidence="5" key="1">
    <citation type="submission" date="2024-05" db="EMBL/GenBank/DDBJ databases">
        <title>30 novel species of actinomycetes from the DSMZ collection.</title>
        <authorList>
            <person name="Nouioui I."/>
        </authorList>
    </citation>
    <scope>NUCLEOTIDE SEQUENCE</scope>
    <source>
        <strain evidence="5">DSM 3412</strain>
    </source>
</reference>
<dbReference type="EC" id="3.1.3.-" evidence="5"/>
<dbReference type="Proteomes" id="UP001180737">
    <property type="component" value="Unassembled WGS sequence"/>
</dbReference>
<dbReference type="NCBIfam" id="TIGR01509">
    <property type="entry name" value="HAD-SF-IA-v3"/>
    <property type="match status" value="1"/>
</dbReference>
<dbReference type="PANTHER" id="PTHR46193:SF10">
    <property type="entry name" value="6-PHOSPHOGLUCONATE PHOSPHATASE"/>
    <property type="match status" value="1"/>
</dbReference>
<evidence type="ECO:0000256" key="4">
    <source>
        <dbReference type="ARBA" id="ARBA00022842"/>
    </source>
</evidence>
<evidence type="ECO:0000256" key="2">
    <source>
        <dbReference type="ARBA" id="ARBA00006171"/>
    </source>
</evidence>
<comment type="cofactor">
    <cofactor evidence="1">
        <name>Mg(2+)</name>
        <dbReference type="ChEBI" id="CHEBI:18420"/>
    </cofactor>
</comment>
<accession>A0ABU2Z8E3</accession>
<evidence type="ECO:0000256" key="3">
    <source>
        <dbReference type="ARBA" id="ARBA00022723"/>
    </source>
</evidence>
<sequence>MEKSLVIFDCDGVLVDSEKLSSQAMLEMAADEGLALTPAAALAFIRGRKVATWVSELETELGRPLAPDFVPEFRRRAAALFTVALRPVPQVPQMLDQLTVPICTASSAPRDKIEHTLGLTGLLPRFAGRIYSAYEVGAWKPDPGLFLHAARDLGVPADRCVVVEDSLVGVQAAVAAGMTVFGYAPPENGTATALTAAGAVTFESMDALPALLATGPAGRPVSGSISAR</sequence>
<dbReference type="RefSeq" id="WP_157856707.1">
    <property type="nucleotide sequence ID" value="NZ_JAVRFJ010000040.1"/>
</dbReference>
<evidence type="ECO:0000313" key="6">
    <source>
        <dbReference type="Proteomes" id="UP001180737"/>
    </source>
</evidence>
<evidence type="ECO:0000313" key="5">
    <source>
        <dbReference type="EMBL" id="MDT0572625.1"/>
    </source>
</evidence>
<keyword evidence="3" id="KW-0479">Metal-binding</keyword>
<keyword evidence="4" id="KW-0460">Magnesium</keyword>
<dbReference type="GO" id="GO:0016787">
    <property type="term" value="F:hydrolase activity"/>
    <property type="evidence" value="ECO:0007669"/>
    <property type="project" value="UniProtKB-KW"/>
</dbReference>
<protein>
    <submittedName>
        <fullName evidence="5">HAD family hydrolase</fullName>
        <ecNumber evidence="5">3.1.3.-</ecNumber>
    </submittedName>
</protein>
<dbReference type="Gene3D" id="3.40.50.1000">
    <property type="entry name" value="HAD superfamily/HAD-like"/>
    <property type="match status" value="1"/>
</dbReference>
<name>A0ABU2Z8E3_9ACTN</name>
<dbReference type="SUPFAM" id="SSF56784">
    <property type="entry name" value="HAD-like"/>
    <property type="match status" value="1"/>
</dbReference>
<keyword evidence="6" id="KW-1185">Reference proteome</keyword>
<dbReference type="PANTHER" id="PTHR46193">
    <property type="entry name" value="6-PHOSPHOGLUCONATE PHOSPHATASE"/>
    <property type="match status" value="1"/>
</dbReference>
<dbReference type="InterPro" id="IPR051600">
    <property type="entry name" value="Beta-PGM-like"/>
</dbReference>
<dbReference type="Pfam" id="PF00702">
    <property type="entry name" value="Hydrolase"/>
    <property type="match status" value="1"/>
</dbReference>
<dbReference type="InterPro" id="IPR023198">
    <property type="entry name" value="PGP-like_dom2"/>
</dbReference>
<dbReference type="InterPro" id="IPR036412">
    <property type="entry name" value="HAD-like_sf"/>
</dbReference>